<dbReference type="InterPro" id="IPR005037">
    <property type="entry name" value="PRP38"/>
</dbReference>
<feature type="region of interest" description="Disordered" evidence="8">
    <location>
        <begin position="506"/>
        <end position="529"/>
    </location>
</feature>
<evidence type="ECO:0000256" key="6">
    <source>
        <dbReference type="ARBA" id="ARBA00023242"/>
    </source>
</evidence>
<dbReference type="GO" id="GO:0005681">
    <property type="term" value="C:spliceosomal complex"/>
    <property type="evidence" value="ECO:0007669"/>
    <property type="project" value="UniProtKB-KW"/>
</dbReference>
<dbReference type="VEuPathDB" id="TriTrypDB:BSAL_10665"/>
<sequence>MTTASSMSLRVSNAARHVHTTGLFALQLHAERLASCCTSLPPRGDSSNTKYYIVTHGFLQDFTSEVREVVGSALFASVTTRKGNGTTAGEYGEEGTAATRTENAFFVVESAAAGEERGGGGASASSHVTFSLRVKDSRISAALVAAIAKGNSFIVFTDCRVMSATPTRSSETTTPEKLNMDSDLFEAIEKTVGGSASPLFVQLREQRRQQLLPPQLRKYTAEVIDGPRLLEEHKDFVSSVKAAAVYTEPGSGEASPFACLLWCLFAMPVSHEELTITLGTHQNRYLRAAAMYYARYLCPLEHLASVFAPSMDDETIIACAGDASETRSMKDLARKLLLEDEVDEAWLPTYSKWWLRSVIEPTIRLMADHKQASERAAAMRGAVRISSSNEFSGDGATTGKRRSRDEGVDGDENDTNKAKAKHNAGGGGGGKTTLMGFRSALELALFVDQARMLATGDALQQMLMAAKDQREAVAAGVEDDDDDEEAAWARKQQNANHSGAALSLNSHQEVRSDAAAPGQAANGRNTTAAQPVAAVVATVDIRKLASSRAQKAIVELLGPQGAARALRKSDPAYLRI</sequence>
<name>A0A0S4KG86_BODSA</name>
<evidence type="ECO:0000313" key="9">
    <source>
        <dbReference type="EMBL" id="CUI14683.1"/>
    </source>
</evidence>
<dbReference type="GO" id="GO:0000398">
    <property type="term" value="P:mRNA splicing, via spliceosome"/>
    <property type="evidence" value="ECO:0007669"/>
    <property type="project" value="UniProtKB-UniRule"/>
</dbReference>
<reference evidence="10" key="1">
    <citation type="submission" date="2015-09" db="EMBL/GenBank/DDBJ databases">
        <authorList>
            <consortium name="Pathogen Informatics"/>
        </authorList>
    </citation>
    <scope>NUCLEOTIDE SEQUENCE [LARGE SCALE GENOMIC DNA]</scope>
    <source>
        <strain evidence="10">Lake Konstanz</strain>
    </source>
</reference>
<evidence type="ECO:0000313" key="10">
    <source>
        <dbReference type="Proteomes" id="UP000051952"/>
    </source>
</evidence>
<dbReference type="AlphaFoldDB" id="A0A0S4KG86"/>
<dbReference type="Pfam" id="PF03371">
    <property type="entry name" value="PRP38"/>
    <property type="match status" value="1"/>
</dbReference>
<evidence type="ECO:0000256" key="3">
    <source>
        <dbReference type="ARBA" id="ARBA00022664"/>
    </source>
</evidence>
<comment type="function">
    <text evidence="7">Required for pre-mRNA splicing.</text>
</comment>
<keyword evidence="6 7" id="KW-0539">Nucleus</keyword>
<keyword evidence="3 7" id="KW-0507">mRNA processing</keyword>
<comment type="subcellular location">
    <subcellularLocation>
        <location evidence="1 7">Nucleus</location>
    </subcellularLocation>
</comment>
<keyword evidence="10" id="KW-1185">Reference proteome</keyword>
<dbReference type="Proteomes" id="UP000051952">
    <property type="component" value="Unassembled WGS sequence"/>
</dbReference>
<evidence type="ECO:0000256" key="2">
    <source>
        <dbReference type="ARBA" id="ARBA00006164"/>
    </source>
</evidence>
<organism evidence="9 10">
    <name type="scientific">Bodo saltans</name>
    <name type="common">Flagellated protozoan</name>
    <dbReference type="NCBI Taxonomy" id="75058"/>
    <lineage>
        <taxon>Eukaryota</taxon>
        <taxon>Discoba</taxon>
        <taxon>Euglenozoa</taxon>
        <taxon>Kinetoplastea</taxon>
        <taxon>Metakinetoplastina</taxon>
        <taxon>Eubodonida</taxon>
        <taxon>Bodonidae</taxon>
        <taxon>Bodo</taxon>
    </lineage>
</organism>
<dbReference type="EMBL" id="CYKH01001539">
    <property type="protein sequence ID" value="CUI14683.1"/>
    <property type="molecule type" value="Genomic_DNA"/>
</dbReference>
<feature type="region of interest" description="Disordered" evidence="8">
    <location>
        <begin position="388"/>
        <end position="431"/>
    </location>
</feature>
<proteinExistence type="inferred from homology"/>
<gene>
    <name evidence="9" type="ORF">BSAL_10665</name>
</gene>
<comment type="similarity">
    <text evidence="2 7">Belongs to the PRP38 family.</text>
</comment>
<evidence type="ECO:0000256" key="5">
    <source>
        <dbReference type="ARBA" id="ARBA00023187"/>
    </source>
</evidence>
<evidence type="ECO:0000256" key="8">
    <source>
        <dbReference type="SAM" id="MobiDB-lite"/>
    </source>
</evidence>
<dbReference type="OrthoDB" id="264294at2759"/>
<protein>
    <recommendedName>
        <fullName evidence="7">Pre-mRNA-splicing factor 38</fullName>
    </recommendedName>
</protein>
<keyword evidence="4 7" id="KW-0747">Spliceosome</keyword>
<evidence type="ECO:0000256" key="4">
    <source>
        <dbReference type="ARBA" id="ARBA00022728"/>
    </source>
</evidence>
<evidence type="ECO:0000256" key="1">
    <source>
        <dbReference type="ARBA" id="ARBA00004123"/>
    </source>
</evidence>
<evidence type="ECO:0000256" key="7">
    <source>
        <dbReference type="RuleBase" id="RU367025"/>
    </source>
</evidence>
<keyword evidence="5 7" id="KW-0508">mRNA splicing</keyword>
<accession>A0A0S4KG86</accession>